<feature type="compositionally biased region" description="Basic and acidic residues" evidence="1">
    <location>
        <begin position="49"/>
        <end position="61"/>
    </location>
</feature>
<dbReference type="CTD" id="20326164"/>
<evidence type="ECO:0000256" key="1">
    <source>
        <dbReference type="SAM" id="MobiDB-lite"/>
    </source>
</evidence>
<dbReference type="AlphaFoldDB" id="A0A074YWH5"/>
<dbReference type="GeneID" id="20326164"/>
<gene>
    <name evidence="2" type="ORF">T265_11996</name>
</gene>
<dbReference type="EMBL" id="KL597325">
    <property type="protein sequence ID" value="KER19116.1"/>
    <property type="molecule type" value="Genomic_DNA"/>
</dbReference>
<name>A0A074YWH5_OPIVI</name>
<evidence type="ECO:0000313" key="2">
    <source>
        <dbReference type="EMBL" id="KER19116.1"/>
    </source>
</evidence>
<accession>A0A074YWH5</accession>
<protein>
    <submittedName>
        <fullName evidence="2">Uncharacterized protein</fullName>
    </submittedName>
</protein>
<sequence>MISCEAECTNLDGAGEYEETCDIESVHTLDRVHPQGFTHKHTHVLPNPNDERIGNYLDRDA</sequence>
<dbReference type="RefSeq" id="XP_009177134.1">
    <property type="nucleotide sequence ID" value="XM_009178870.1"/>
</dbReference>
<keyword evidence="3" id="KW-1185">Reference proteome</keyword>
<feature type="region of interest" description="Disordered" evidence="1">
    <location>
        <begin position="38"/>
        <end position="61"/>
    </location>
</feature>
<reference evidence="2 3" key="1">
    <citation type="submission" date="2013-11" db="EMBL/GenBank/DDBJ databases">
        <title>Opisthorchis viverrini - life in the bile duct.</title>
        <authorList>
            <person name="Young N.D."/>
            <person name="Nagarajan N."/>
            <person name="Lin S.J."/>
            <person name="Korhonen P.K."/>
            <person name="Jex A.R."/>
            <person name="Hall R.S."/>
            <person name="Safavi-Hemami H."/>
            <person name="Kaewkong W."/>
            <person name="Bertrand D."/>
            <person name="Gao S."/>
            <person name="Seet Q."/>
            <person name="Wongkham S."/>
            <person name="Teh B.T."/>
            <person name="Wongkham C."/>
            <person name="Intapan P.M."/>
            <person name="Maleewong W."/>
            <person name="Yang X."/>
            <person name="Hu M."/>
            <person name="Wang Z."/>
            <person name="Hofmann A."/>
            <person name="Sternberg P.W."/>
            <person name="Tan P."/>
            <person name="Wang J."/>
            <person name="Gasser R.B."/>
        </authorList>
    </citation>
    <scope>NUCLEOTIDE SEQUENCE [LARGE SCALE GENOMIC DNA]</scope>
</reference>
<organism evidence="2 3">
    <name type="scientific">Opisthorchis viverrini</name>
    <name type="common">Southeast Asian liver fluke</name>
    <dbReference type="NCBI Taxonomy" id="6198"/>
    <lineage>
        <taxon>Eukaryota</taxon>
        <taxon>Metazoa</taxon>
        <taxon>Spiralia</taxon>
        <taxon>Lophotrochozoa</taxon>
        <taxon>Platyhelminthes</taxon>
        <taxon>Trematoda</taxon>
        <taxon>Digenea</taxon>
        <taxon>Opisthorchiida</taxon>
        <taxon>Opisthorchiata</taxon>
        <taxon>Opisthorchiidae</taxon>
        <taxon>Opisthorchis</taxon>
    </lineage>
</organism>
<proteinExistence type="predicted"/>
<dbReference type="Proteomes" id="UP000054324">
    <property type="component" value="Unassembled WGS sequence"/>
</dbReference>
<evidence type="ECO:0000313" key="3">
    <source>
        <dbReference type="Proteomes" id="UP000054324"/>
    </source>
</evidence>
<dbReference type="KEGG" id="ovi:T265_11996"/>